<feature type="region of interest" description="Disordered" evidence="1">
    <location>
        <begin position="286"/>
        <end position="312"/>
    </location>
</feature>
<accession>A0A6C0LIX2</accession>
<dbReference type="EMBL" id="MN740509">
    <property type="protein sequence ID" value="QHU30457.1"/>
    <property type="molecule type" value="Genomic_DNA"/>
</dbReference>
<evidence type="ECO:0000313" key="2">
    <source>
        <dbReference type="EMBL" id="QHU30457.1"/>
    </source>
</evidence>
<organism evidence="2">
    <name type="scientific">viral metagenome</name>
    <dbReference type="NCBI Taxonomy" id="1070528"/>
    <lineage>
        <taxon>unclassified sequences</taxon>
        <taxon>metagenomes</taxon>
        <taxon>organismal metagenomes</taxon>
    </lineage>
</organism>
<reference evidence="2" key="1">
    <citation type="journal article" date="2020" name="Nature">
        <title>Giant virus diversity and host interactions through global metagenomics.</title>
        <authorList>
            <person name="Schulz F."/>
            <person name="Roux S."/>
            <person name="Paez-Espino D."/>
            <person name="Jungbluth S."/>
            <person name="Walsh D.A."/>
            <person name="Denef V.J."/>
            <person name="McMahon K.D."/>
            <person name="Konstantinidis K.T."/>
            <person name="Eloe-Fadrosh E.A."/>
            <person name="Kyrpides N.C."/>
            <person name="Woyke T."/>
        </authorList>
    </citation>
    <scope>NUCLEOTIDE SEQUENCE</scope>
    <source>
        <strain evidence="2">GVMAG-M-3300027833-19</strain>
    </source>
</reference>
<sequence>MASKVSKSNDPSSKKNKTYFYTIPTVNNLKKYQKEHGTLEGMLKIDNKHPRTDSNDNVRIPILYNPTPQSDGKWDKLMVYSKSVHIHGKIFSNNQSGKVYQPELKQGKYTEKAYQNKLKMDPEKGWPCGILDGEEITDEDITPEFALVKILDEFIREETKKFIANDTWGKKKKCLIQVKNTKITSGLREHADDKDSGEKVEMVVPFITRKFYNREPISSPESDKNGLKILDEDEDVMTVTKETLNDILPTKTEIRIATDYSNICIGDNGISLNRFITELKRMKMGETKEKFSHKDSDDEEDVKQKEEDDDED</sequence>
<dbReference type="AlphaFoldDB" id="A0A6C0LIX2"/>
<proteinExistence type="predicted"/>
<evidence type="ECO:0000256" key="1">
    <source>
        <dbReference type="SAM" id="MobiDB-lite"/>
    </source>
</evidence>
<protein>
    <submittedName>
        <fullName evidence="2">Uncharacterized protein</fullName>
    </submittedName>
</protein>
<name>A0A6C0LIX2_9ZZZZ</name>
<feature type="compositionally biased region" description="Basic and acidic residues" evidence="1">
    <location>
        <begin position="286"/>
        <end position="306"/>
    </location>
</feature>